<dbReference type="PANTHER" id="PTHR45642:SF7">
    <property type="entry name" value="GDSL ESTERASE_LIPASE"/>
    <property type="match status" value="1"/>
</dbReference>
<dbReference type="Pfam" id="PF00657">
    <property type="entry name" value="Lipase_GDSL"/>
    <property type="match status" value="1"/>
</dbReference>
<dbReference type="GO" id="GO:0016788">
    <property type="term" value="F:hydrolase activity, acting on ester bonds"/>
    <property type="evidence" value="ECO:0007669"/>
    <property type="project" value="InterPro"/>
</dbReference>
<dbReference type="InterPro" id="IPR036514">
    <property type="entry name" value="SGNH_hydro_sf"/>
</dbReference>
<organism evidence="3 4">
    <name type="scientific">Escallonia herrerae</name>
    <dbReference type="NCBI Taxonomy" id="1293975"/>
    <lineage>
        <taxon>Eukaryota</taxon>
        <taxon>Viridiplantae</taxon>
        <taxon>Streptophyta</taxon>
        <taxon>Embryophyta</taxon>
        <taxon>Tracheophyta</taxon>
        <taxon>Spermatophyta</taxon>
        <taxon>Magnoliopsida</taxon>
        <taxon>eudicotyledons</taxon>
        <taxon>Gunneridae</taxon>
        <taxon>Pentapetalae</taxon>
        <taxon>asterids</taxon>
        <taxon>campanulids</taxon>
        <taxon>Escalloniales</taxon>
        <taxon>Escalloniaceae</taxon>
        <taxon>Escallonia</taxon>
    </lineage>
</organism>
<evidence type="ECO:0000256" key="2">
    <source>
        <dbReference type="SAM" id="SignalP"/>
    </source>
</evidence>
<dbReference type="AlphaFoldDB" id="A0AA89ATC7"/>
<keyword evidence="2" id="KW-0732">Signal</keyword>
<name>A0AA89ATC7_9ASTE</name>
<keyword evidence="4" id="KW-1185">Reference proteome</keyword>
<sequence length="358" mass="39645">MDMMRVTMVVMVLLAMVAFHAQAIDIPKLRDIAAKSNMTSLYVFGDSGVDSGNNNHLATTHKGNFPPYGEDFFHGQPTGRFTNGRLATDFIAEAIGYTKVVRPFLDPSIQKVDLLHGVSFASGGSGYDDLTANFSQVLSFGHQLEYFKKYKVKLTQLVGDKQAAEIVKNGLYIVHMGTNDFLENYFVETTRSEQFTVEEYQIYLISCMSRYIQAMHKLGARRLVVVGLQALGCIPLVKTLKDTNECDPTYNSVAFSFNSKMKQKLATLTASLGMKHIFVDAYSITANVIKNPTRYGFKVTSKGCCGTGTVEFGPTCRGLSTCANRTEYVFWDAVHPTEKMHKIIADEAIRGFSSTGLV</sequence>
<dbReference type="PANTHER" id="PTHR45642">
    <property type="entry name" value="GDSL ESTERASE/LIPASE EXL3"/>
    <property type="match status" value="1"/>
</dbReference>
<evidence type="ECO:0000256" key="1">
    <source>
        <dbReference type="ARBA" id="ARBA00008668"/>
    </source>
</evidence>
<dbReference type="FunFam" id="3.40.50.1110:FF:000003">
    <property type="entry name" value="GDSL esterase/lipase APG"/>
    <property type="match status" value="1"/>
</dbReference>
<gene>
    <name evidence="3" type="ORF">RJ639_011749</name>
</gene>
<evidence type="ECO:0008006" key="5">
    <source>
        <dbReference type="Google" id="ProtNLM"/>
    </source>
</evidence>
<proteinExistence type="inferred from homology"/>
<evidence type="ECO:0000313" key="3">
    <source>
        <dbReference type="EMBL" id="KAK3011176.1"/>
    </source>
</evidence>
<comment type="similarity">
    <text evidence="1">Belongs to the 'GDSL' lipolytic enzyme family.</text>
</comment>
<dbReference type="EMBL" id="JAVXUP010001475">
    <property type="protein sequence ID" value="KAK3011176.1"/>
    <property type="molecule type" value="Genomic_DNA"/>
</dbReference>
<dbReference type="Gene3D" id="3.40.50.1110">
    <property type="entry name" value="SGNH hydrolase"/>
    <property type="match status" value="1"/>
</dbReference>
<dbReference type="InterPro" id="IPR035669">
    <property type="entry name" value="SGNH_plant_lipase-like"/>
</dbReference>
<dbReference type="SUPFAM" id="SSF52266">
    <property type="entry name" value="SGNH hydrolase"/>
    <property type="match status" value="1"/>
</dbReference>
<evidence type="ECO:0000313" key="4">
    <source>
        <dbReference type="Proteomes" id="UP001188597"/>
    </source>
</evidence>
<dbReference type="InterPro" id="IPR050592">
    <property type="entry name" value="GDSL_lipolytic_enzyme"/>
</dbReference>
<feature type="signal peptide" evidence="2">
    <location>
        <begin position="1"/>
        <end position="23"/>
    </location>
</feature>
<protein>
    <recommendedName>
        <fullName evidence="5">GDSL esterase/lipase</fullName>
    </recommendedName>
</protein>
<dbReference type="InterPro" id="IPR001087">
    <property type="entry name" value="GDSL"/>
</dbReference>
<reference evidence="3" key="1">
    <citation type="submission" date="2022-12" db="EMBL/GenBank/DDBJ databases">
        <title>Draft genome assemblies for two species of Escallonia (Escalloniales).</title>
        <authorList>
            <person name="Chanderbali A."/>
            <person name="Dervinis C."/>
            <person name="Anghel I."/>
            <person name="Soltis D."/>
            <person name="Soltis P."/>
            <person name="Zapata F."/>
        </authorList>
    </citation>
    <scope>NUCLEOTIDE SEQUENCE</scope>
    <source>
        <strain evidence="3">UCBG64.0493</strain>
        <tissue evidence="3">Leaf</tissue>
    </source>
</reference>
<dbReference type="Proteomes" id="UP001188597">
    <property type="component" value="Unassembled WGS sequence"/>
</dbReference>
<accession>A0AA89ATC7</accession>
<dbReference type="CDD" id="cd01837">
    <property type="entry name" value="SGNH_plant_lipase_like"/>
    <property type="match status" value="1"/>
</dbReference>
<feature type="chain" id="PRO_5041659855" description="GDSL esterase/lipase" evidence="2">
    <location>
        <begin position="24"/>
        <end position="358"/>
    </location>
</feature>
<comment type="caution">
    <text evidence="3">The sequence shown here is derived from an EMBL/GenBank/DDBJ whole genome shotgun (WGS) entry which is preliminary data.</text>
</comment>